<protein>
    <recommendedName>
        <fullName evidence="3">Cytokinin riboside 5'-monophosphate phosphoribohydrolase</fullName>
    </recommendedName>
</protein>
<name>A0A2T9YRG8_9FUNG</name>
<keyword evidence="2" id="KW-1185">Reference proteome</keyword>
<dbReference type="EMBL" id="MBFR01000069">
    <property type="protein sequence ID" value="PVU94948.1"/>
    <property type="molecule type" value="Genomic_DNA"/>
</dbReference>
<evidence type="ECO:0000313" key="1">
    <source>
        <dbReference type="EMBL" id="PVU94948.1"/>
    </source>
</evidence>
<dbReference type="SUPFAM" id="SSF102405">
    <property type="entry name" value="MCP/YpsA-like"/>
    <property type="match status" value="1"/>
</dbReference>
<dbReference type="GO" id="GO:0005829">
    <property type="term" value="C:cytosol"/>
    <property type="evidence" value="ECO:0007669"/>
    <property type="project" value="TreeGrafter"/>
</dbReference>
<evidence type="ECO:0000313" key="2">
    <source>
        <dbReference type="Proteomes" id="UP000245383"/>
    </source>
</evidence>
<dbReference type="GO" id="GO:0009691">
    <property type="term" value="P:cytokinin biosynthetic process"/>
    <property type="evidence" value="ECO:0007669"/>
    <property type="project" value="InterPro"/>
</dbReference>
<dbReference type="Proteomes" id="UP000245383">
    <property type="component" value="Unassembled WGS sequence"/>
</dbReference>
<dbReference type="PANTHER" id="PTHR31223">
    <property type="entry name" value="LOG FAMILY PROTEIN YJL055W"/>
    <property type="match status" value="1"/>
</dbReference>
<reference evidence="1 2" key="1">
    <citation type="journal article" date="2018" name="MBio">
        <title>Comparative Genomics Reveals the Core Gene Toolbox for the Fungus-Insect Symbiosis.</title>
        <authorList>
            <person name="Wang Y."/>
            <person name="Stata M."/>
            <person name="Wang W."/>
            <person name="Stajich J.E."/>
            <person name="White M.M."/>
            <person name="Moncalvo J.M."/>
        </authorList>
    </citation>
    <scope>NUCLEOTIDE SEQUENCE [LARGE SCALE GENOMIC DNA]</scope>
    <source>
        <strain evidence="1 2">SWE-8-4</strain>
    </source>
</reference>
<dbReference type="PANTHER" id="PTHR31223:SF70">
    <property type="entry name" value="LOG FAMILY PROTEIN YJL055W"/>
    <property type="match status" value="1"/>
</dbReference>
<dbReference type="InterPro" id="IPR031100">
    <property type="entry name" value="LOG_fam"/>
</dbReference>
<comment type="caution">
    <text evidence="1">The sequence shown here is derived from an EMBL/GenBank/DDBJ whole genome shotgun (WGS) entry which is preliminary data.</text>
</comment>
<dbReference type="Gene3D" id="3.40.50.450">
    <property type="match status" value="1"/>
</dbReference>
<proteinExistence type="predicted"/>
<dbReference type="AlphaFoldDB" id="A0A2T9YRG8"/>
<sequence>MLQAGDYVCVFCGSRTPTNTNMVRDATELGEKLAANKLNLVYGGGGSGMMGLVASAANKAGSHVLGIIPSALIRQEHNNSDIVETVVVTDMHTRKQKMNERAAAFVILPGGFGTFEEFLEITTWSLLSIHSKPIIVVNTDGFYDPMKILFQNAVEAGFISEENKALVVFANTIEETINALHSYTAPTTRYKLDWSQTSTDLI</sequence>
<dbReference type="InterPro" id="IPR005269">
    <property type="entry name" value="LOG"/>
</dbReference>
<evidence type="ECO:0008006" key="3">
    <source>
        <dbReference type="Google" id="ProtNLM"/>
    </source>
</evidence>
<dbReference type="GO" id="GO:0016799">
    <property type="term" value="F:hydrolase activity, hydrolyzing N-glycosyl compounds"/>
    <property type="evidence" value="ECO:0007669"/>
    <property type="project" value="TreeGrafter"/>
</dbReference>
<dbReference type="Pfam" id="PF03641">
    <property type="entry name" value="Lysine_decarbox"/>
    <property type="match status" value="1"/>
</dbReference>
<dbReference type="NCBIfam" id="TIGR00730">
    <property type="entry name" value="Rossman fold protein, TIGR00730 family"/>
    <property type="match status" value="1"/>
</dbReference>
<dbReference type="STRING" id="133385.A0A2T9YRG8"/>
<accession>A0A2T9YRG8</accession>
<gene>
    <name evidence="1" type="ORF">BB561_002144</name>
</gene>
<dbReference type="OrthoDB" id="414463at2759"/>
<organism evidence="1 2">
    <name type="scientific">Smittium simulii</name>
    <dbReference type="NCBI Taxonomy" id="133385"/>
    <lineage>
        <taxon>Eukaryota</taxon>
        <taxon>Fungi</taxon>
        <taxon>Fungi incertae sedis</taxon>
        <taxon>Zoopagomycota</taxon>
        <taxon>Kickxellomycotina</taxon>
        <taxon>Harpellomycetes</taxon>
        <taxon>Harpellales</taxon>
        <taxon>Legeriomycetaceae</taxon>
        <taxon>Smittium</taxon>
    </lineage>
</organism>